<dbReference type="Proteomes" id="UP000316560">
    <property type="component" value="Unassembled WGS sequence"/>
</dbReference>
<evidence type="ECO:0000313" key="4">
    <source>
        <dbReference type="Proteomes" id="UP000316560"/>
    </source>
</evidence>
<reference evidence="3 4" key="1">
    <citation type="submission" date="2019-06" db="EMBL/GenBank/DDBJ databases">
        <title>Sequencing the genomes of 1000 actinobacteria strains.</title>
        <authorList>
            <person name="Klenk H.-P."/>
        </authorList>
    </citation>
    <scope>NUCLEOTIDE SEQUENCE [LARGE SCALE GENOMIC DNA]</scope>
    <source>
        <strain evidence="3 4">DSM 21947</strain>
    </source>
</reference>
<proteinExistence type="predicted"/>
<dbReference type="OrthoDB" id="4374883at2"/>
<keyword evidence="1" id="KW-0472">Membrane</keyword>
<name>A0A8H2PZ84_9MICO</name>
<feature type="transmembrane region" description="Helical" evidence="1">
    <location>
        <begin position="58"/>
        <end position="91"/>
    </location>
</feature>
<dbReference type="EMBL" id="VFRA01000001">
    <property type="protein sequence ID" value="TQO20453.1"/>
    <property type="molecule type" value="Genomic_DNA"/>
</dbReference>
<dbReference type="RefSeq" id="WP_141990774.1">
    <property type="nucleotide sequence ID" value="NZ_VFRA01000001.1"/>
</dbReference>
<keyword evidence="1" id="KW-0812">Transmembrane</keyword>
<sequence length="97" mass="10157">MSEPTPYASTPAGAPVAKWNVLSIVSLVTSILWLSLVGIITGHIAMKQIKRTGEQGNVLAIIGLVLGYLGLLGFILVIFLVFIPLFVFGAAGGLTGY</sequence>
<keyword evidence="1" id="KW-1133">Transmembrane helix</keyword>
<keyword evidence="4" id="KW-1185">Reference proteome</keyword>
<protein>
    <submittedName>
        <fullName evidence="3">Uncharacterized protein DUF4190</fullName>
    </submittedName>
</protein>
<comment type="caution">
    <text evidence="3">The sequence shown here is derived from an EMBL/GenBank/DDBJ whole genome shotgun (WGS) entry which is preliminary data.</text>
</comment>
<organism evidence="3 4">
    <name type="scientific">Rhodoglobus vestalii</name>
    <dbReference type="NCBI Taxonomy" id="193384"/>
    <lineage>
        <taxon>Bacteria</taxon>
        <taxon>Bacillati</taxon>
        <taxon>Actinomycetota</taxon>
        <taxon>Actinomycetes</taxon>
        <taxon>Micrococcales</taxon>
        <taxon>Microbacteriaceae</taxon>
        <taxon>Rhodoglobus</taxon>
    </lineage>
</organism>
<evidence type="ECO:0000313" key="3">
    <source>
        <dbReference type="EMBL" id="TQO20453.1"/>
    </source>
</evidence>
<feature type="transmembrane region" description="Helical" evidence="1">
    <location>
        <begin position="20"/>
        <end position="46"/>
    </location>
</feature>
<accession>A0A8H2PZ84</accession>
<dbReference type="Pfam" id="PF13828">
    <property type="entry name" value="DUF4190"/>
    <property type="match status" value="1"/>
</dbReference>
<evidence type="ECO:0000259" key="2">
    <source>
        <dbReference type="Pfam" id="PF13828"/>
    </source>
</evidence>
<feature type="domain" description="DUF4190" evidence="2">
    <location>
        <begin position="22"/>
        <end position="76"/>
    </location>
</feature>
<evidence type="ECO:0000256" key="1">
    <source>
        <dbReference type="SAM" id="Phobius"/>
    </source>
</evidence>
<dbReference type="AlphaFoldDB" id="A0A8H2PZ84"/>
<dbReference type="InterPro" id="IPR025241">
    <property type="entry name" value="DUF4190"/>
</dbReference>
<gene>
    <name evidence="3" type="ORF">FB472_2085</name>
</gene>